<feature type="region of interest" description="Disordered" evidence="1">
    <location>
        <begin position="1"/>
        <end position="76"/>
    </location>
</feature>
<feature type="compositionally biased region" description="Basic residues" evidence="1">
    <location>
        <begin position="1"/>
        <end position="12"/>
    </location>
</feature>
<feature type="region of interest" description="Disordered" evidence="1">
    <location>
        <begin position="164"/>
        <end position="200"/>
    </location>
</feature>
<accession>A0A1Y3BN20</accession>
<gene>
    <name evidence="2" type="ORF">BLA29_006841</name>
</gene>
<dbReference type="OrthoDB" id="6537382at2759"/>
<name>A0A1Y3BN20_EURMA</name>
<comment type="caution">
    <text evidence="2">The sequence shown here is derived from an EMBL/GenBank/DDBJ whole genome shotgun (WGS) entry which is preliminary data.</text>
</comment>
<keyword evidence="3" id="KW-1185">Reference proteome</keyword>
<organism evidence="2 3">
    <name type="scientific">Euroglyphus maynei</name>
    <name type="common">Mayne's house dust mite</name>
    <dbReference type="NCBI Taxonomy" id="6958"/>
    <lineage>
        <taxon>Eukaryota</taxon>
        <taxon>Metazoa</taxon>
        <taxon>Ecdysozoa</taxon>
        <taxon>Arthropoda</taxon>
        <taxon>Chelicerata</taxon>
        <taxon>Arachnida</taxon>
        <taxon>Acari</taxon>
        <taxon>Acariformes</taxon>
        <taxon>Sarcoptiformes</taxon>
        <taxon>Astigmata</taxon>
        <taxon>Psoroptidia</taxon>
        <taxon>Analgoidea</taxon>
        <taxon>Pyroglyphidae</taxon>
        <taxon>Pyroglyphinae</taxon>
        <taxon>Euroglyphus</taxon>
    </lineage>
</organism>
<evidence type="ECO:0000256" key="1">
    <source>
        <dbReference type="SAM" id="MobiDB-lite"/>
    </source>
</evidence>
<evidence type="ECO:0000313" key="3">
    <source>
        <dbReference type="Proteomes" id="UP000194236"/>
    </source>
</evidence>
<dbReference type="AlphaFoldDB" id="A0A1Y3BN20"/>
<feature type="compositionally biased region" description="Basic and acidic residues" evidence="1">
    <location>
        <begin position="167"/>
        <end position="180"/>
    </location>
</feature>
<feature type="region of interest" description="Disordered" evidence="1">
    <location>
        <begin position="245"/>
        <end position="295"/>
    </location>
</feature>
<sequence>MNGPRKRGRKRKSEVPLDEKFVPANDSAQRGIMAQGGSLRRRDTLKSSWRYSPPPVSTSRRSKVDDNNKVENRKKPNIIKSRATAIPADNQKSETNDDKKLIVNMPDGFPIKVEPPKKKIAITNSPKVTTSAVKPKTVVVVETPTKKALDKEFSEVIIVEDVEAENAADKESEKIDKTNDETEQQQTTRGARVTTRRKSTEPVIAVTAASATATTTVTATEKSKSPVRVTLTTAEKTAAVVVTRSSSAMHPTGMSKTQTITISTNTPPTTTKNQVSSTSSVTTAPSGTTTTTTATGTTKVPTILKPTITTPATNVSNVSKGPSIKKPVSLSKYLDTLPEIEDCIHNDGIQDGHMEKLPDKILLVHSELPLPLAIS</sequence>
<reference evidence="2 3" key="1">
    <citation type="submission" date="2017-03" db="EMBL/GenBank/DDBJ databases">
        <title>Genome Survey of Euroglyphus maynei.</title>
        <authorList>
            <person name="Arlian L.G."/>
            <person name="Morgan M.S."/>
            <person name="Rider S.D."/>
        </authorList>
    </citation>
    <scope>NUCLEOTIDE SEQUENCE [LARGE SCALE GENOMIC DNA]</scope>
    <source>
        <strain evidence="2">Arlian Lab</strain>
        <tissue evidence="2">Whole body</tissue>
    </source>
</reference>
<dbReference type="EMBL" id="MUJZ01008710">
    <property type="protein sequence ID" value="OTF82380.1"/>
    <property type="molecule type" value="Genomic_DNA"/>
</dbReference>
<protein>
    <submittedName>
        <fullName evidence="2">Uncharacterized protein</fullName>
    </submittedName>
</protein>
<proteinExistence type="predicted"/>
<evidence type="ECO:0000313" key="2">
    <source>
        <dbReference type="EMBL" id="OTF82380.1"/>
    </source>
</evidence>
<dbReference type="Proteomes" id="UP000194236">
    <property type="component" value="Unassembled WGS sequence"/>
</dbReference>
<feature type="non-terminal residue" evidence="2">
    <location>
        <position position="375"/>
    </location>
</feature>
<feature type="compositionally biased region" description="Low complexity" evidence="1">
    <location>
        <begin position="255"/>
        <end position="295"/>
    </location>
</feature>
<feature type="compositionally biased region" description="Basic and acidic residues" evidence="1">
    <location>
        <begin position="62"/>
        <end position="74"/>
    </location>
</feature>